<evidence type="ECO:0000256" key="1">
    <source>
        <dbReference type="SAM" id="SignalP"/>
    </source>
</evidence>
<feature type="chain" id="PRO_5018973859" evidence="1">
    <location>
        <begin position="27"/>
        <end position="274"/>
    </location>
</feature>
<reference evidence="2 3" key="1">
    <citation type="submission" date="2018-12" db="EMBL/GenBank/DDBJ databases">
        <title>Sequencing of bacterial isolates from soil warming experiment in Harvard Forest, Massachusetts, USA.</title>
        <authorList>
            <person name="Deangelis K."/>
        </authorList>
    </citation>
    <scope>NUCLEOTIDE SEQUENCE [LARGE SCALE GENOMIC DNA]</scope>
    <source>
        <strain evidence="2 3">EB153</strain>
    </source>
</reference>
<keyword evidence="3" id="KW-1185">Reference proteome</keyword>
<sequence length="274" mass="30881">MVNFSRSRRISWAFSLATIFCLMCRANGQSSPGANTEETMSLLRKLADEEIVSDDRFLGKTRFAIDSKANSVLYDMTPVPLGLVFSDSDPLSIPMEAMIRTEALKRDLQKSVPTENFWIIPLANVQGSIKKCVDLLVHLKGNSALQKKEADCSADIAEQINHLDLAIQTFAKDRKSTLIQRPVERGPAVGYKVRVSIEPPRARVKFMTLLEYKKCINSHTPLTDQWNDMVEGDVKLIGRYHYLAEWPTELNGPEEGNFEIREPGAITFRPNAKH</sequence>
<evidence type="ECO:0000313" key="2">
    <source>
        <dbReference type="EMBL" id="RSL16014.1"/>
    </source>
</evidence>
<dbReference type="Proteomes" id="UP000269669">
    <property type="component" value="Unassembled WGS sequence"/>
</dbReference>
<protein>
    <submittedName>
        <fullName evidence="2">Uncharacterized protein</fullName>
    </submittedName>
</protein>
<organism evidence="2 3">
    <name type="scientific">Edaphobacter aggregans</name>
    <dbReference type="NCBI Taxonomy" id="570835"/>
    <lineage>
        <taxon>Bacteria</taxon>
        <taxon>Pseudomonadati</taxon>
        <taxon>Acidobacteriota</taxon>
        <taxon>Terriglobia</taxon>
        <taxon>Terriglobales</taxon>
        <taxon>Acidobacteriaceae</taxon>
        <taxon>Edaphobacter</taxon>
    </lineage>
</organism>
<keyword evidence="1" id="KW-0732">Signal</keyword>
<proteinExistence type="predicted"/>
<feature type="signal peptide" evidence="1">
    <location>
        <begin position="1"/>
        <end position="26"/>
    </location>
</feature>
<dbReference type="AlphaFoldDB" id="A0A428MGI2"/>
<dbReference type="EMBL" id="RSDW01000001">
    <property type="protein sequence ID" value="RSL16014.1"/>
    <property type="molecule type" value="Genomic_DNA"/>
</dbReference>
<accession>A0A428MGI2</accession>
<comment type="caution">
    <text evidence="2">The sequence shown here is derived from an EMBL/GenBank/DDBJ whole genome shotgun (WGS) entry which is preliminary data.</text>
</comment>
<evidence type="ECO:0000313" key="3">
    <source>
        <dbReference type="Proteomes" id="UP000269669"/>
    </source>
</evidence>
<gene>
    <name evidence="2" type="ORF">EDE15_1521</name>
</gene>
<name>A0A428MGI2_9BACT</name>
<dbReference type="RefSeq" id="WP_125484684.1">
    <property type="nucleotide sequence ID" value="NZ_RSDW01000001.1"/>
</dbReference>